<evidence type="ECO:0000259" key="9">
    <source>
        <dbReference type="PROSITE" id="PS50011"/>
    </source>
</evidence>
<dbReference type="SUPFAM" id="SSF56112">
    <property type="entry name" value="Protein kinase-like (PK-like)"/>
    <property type="match status" value="1"/>
</dbReference>
<dbReference type="SUPFAM" id="SSF47769">
    <property type="entry name" value="SAM/Pointed domain"/>
    <property type="match status" value="1"/>
</dbReference>
<feature type="compositionally biased region" description="Basic and acidic residues" evidence="8">
    <location>
        <begin position="1217"/>
        <end position="1241"/>
    </location>
</feature>
<evidence type="ECO:0000313" key="11">
    <source>
        <dbReference type="EMBL" id="SBT79931.1"/>
    </source>
</evidence>
<evidence type="ECO:0000256" key="7">
    <source>
        <dbReference type="SAM" id="Coils"/>
    </source>
</evidence>
<dbReference type="InterPro" id="IPR011009">
    <property type="entry name" value="Kinase-like_dom_sf"/>
</dbReference>
<organism evidence="11 12">
    <name type="scientific">Plasmodium malariae</name>
    <dbReference type="NCBI Taxonomy" id="5858"/>
    <lineage>
        <taxon>Eukaryota</taxon>
        <taxon>Sar</taxon>
        <taxon>Alveolata</taxon>
        <taxon>Apicomplexa</taxon>
        <taxon>Aconoidasida</taxon>
        <taxon>Haemosporida</taxon>
        <taxon>Plasmodiidae</taxon>
        <taxon>Plasmodium</taxon>
        <taxon>Plasmodium (Plasmodium)</taxon>
    </lineage>
</organism>
<feature type="region of interest" description="Disordered" evidence="8">
    <location>
        <begin position="1217"/>
        <end position="1278"/>
    </location>
</feature>
<accession>A0A1C3L088</accession>
<dbReference type="PANTHER" id="PTHR44329:SF288">
    <property type="entry name" value="MITOGEN-ACTIVATED PROTEIN KINASE KINASE KINASE 20"/>
    <property type="match status" value="1"/>
</dbReference>
<feature type="domain" description="Protein kinase" evidence="9">
    <location>
        <begin position="1463"/>
        <end position="1835"/>
    </location>
</feature>
<evidence type="ECO:0000256" key="8">
    <source>
        <dbReference type="SAM" id="MobiDB-lite"/>
    </source>
</evidence>
<dbReference type="SMART" id="SM00220">
    <property type="entry name" value="S_TKc"/>
    <property type="match status" value="1"/>
</dbReference>
<dbReference type="Gene3D" id="1.10.510.10">
    <property type="entry name" value="Transferase(Phosphotransferase) domain 1"/>
    <property type="match status" value="1"/>
</dbReference>
<evidence type="ECO:0000256" key="1">
    <source>
        <dbReference type="ARBA" id="ARBA00022527"/>
    </source>
</evidence>
<keyword evidence="4 11" id="KW-0418">Kinase</keyword>
<feature type="compositionally biased region" description="Basic and acidic residues" evidence="8">
    <location>
        <begin position="1260"/>
        <end position="1278"/>
    </location>
</feature>
<feature type="binding site" evidence="6">
    <location>
        <position position="1490"/>
    </location>
    <ligand>
        <name>ATP</name>
        <dbReference type="ChEBI" id="CHEBI:30616"/>
    </ligand>
</feature>
<dbReference type="Pfam" id="PF07647">
    <property type="entry name" value="SAM_2"/>
    <property type="match status" value="1"/>
</dbReference>
<evidence type="ECO:0000256" key="5">
    <source>
        <dbReference type="ARBA" id="ARBA00022840"/>
    </source>
</evidence>
<gene>
    <name evidence="11" type="primary">TKL3</name>
    <name evidence="11" type="ORF">PMLGA01_120008900</name>
</gene>
<dbReference type="Gene3D" id="2.160.20.80">
    <property type="entry name" value="E3 ubiquitin-protein ligase SopA"/>
    <property type="match status" value="1"/>
</dbReference>
<keyword evidence="7" id="KW-0175">Coiled coil</keyword>
<dbReference type="InterPro" id="IPR017441">
    <property type="entry name" value="Protein_kinase_ATP_BS"/>
</dbReference>
<dbReference type="PROSITE" id="PS00108">
    <property type="entry name" value="PROTEIN_KINASE_ST"/>
    <property type="match status" value="1"/>
</dbReference>
<feature type="coiled-coil region" evidence="7">
    <location>
        <begin position="1524"/>
        <end position="1559"/>
    </location>
</feature>
<name>A0A1C3L088_PLAMA</name>
<dbReference type="InterPro" id="IPR008271">
    <property type="entry name" value="Ser/Thr_kinase_AS"/>
</dbReference>
<evidence type="ECO:0000256" key="2">
    <source>
        <dbReference type="ARBA" id="ARBA00022679"/>
    </source>
</evidence>
<dbReference type="InterPro" id="IPR051681">
    <property type="entry name" value="Ser/Thr_Kinases-Pseudokinases"/>
</dbReference>
<dbReference type="PROSITE" id="PS50011">
    <property type="entry name" value="PROTEIN_KINASE_DOM"/>
    <property type="match status" value="1"/>
</dbReference>
<feature type="region of interest" description="Disordered" evidence="8">
    <location>
        <begin position="906"/>
        <end position="927"/>
    </location>
</feature>
<feature type="compositionally biased region" description="Basic and acidic residues" evidence="8">
    <location>
        <begin position="493"/>
        <end position="510"/>
    </location>
</feature>
<evidence type="ECO:0000256" key="6">
    <source>
        <dbReference type="PROSITE-ProRule" id="PRU10141"/>
    </source>
</evidence>
<dbReference type="Proteomes" id="UP000219799">
    <property type="component" value="Chromosome 12"/>
</dbReference>
<dbReference type="GO" id="GO:0004674">
    <property type="term" value="F:protein serine/threonine kinase activity"/>
    <property type="evidence" value="ECO:0007669"/>
    <property type="project" value="UniProtKB-KW"/>
</dbReference>
<keyword evidence="1" id="KW-0723">Serine/threonine-protein kinase</keyword>
<evidence type="ECO:0000313" key="12">
    <source>
        <dbReference type="Proteomes" id="UP000219799"/>
    </source>
</evidence>
<protein>
    <submittedName>
        <fullName evidence="11">Tyrosine kinase-like protein, putative</fullName>
    </submittedName>
</protein>
<dbReference type="VEuPathDB" id="PlasmoDB:PmUG01_12015600"/>
<evidence type="ECO:0000259" key="10">
    <source>
        <dbReference type="PROSITE" id="PS50105"/>
    </source>
</evidence>
<reference evidence="11 12" key="1">
    <citation type="submission" date="2016-06" db="EMBL/GenBank/DDBJ databases">
        <authorList>
            <consortium name="Pathogen Informatics"/>
        </authorList>
    </citation>
    <scope>NUCLEOTIDE SEQUENCE [LARGE SCALE GENOMIC DNA]</scope>
    <source>
        <strain evidence="11">PmlGA01</strain>
    </source>
</reference>
<evidence type="ECO:0000256" key="4">
    <source>
        <dbReference type="ARBA" id="ARBA00022777"/>
    </source>
</evidence>
<dbReference type="InterPro" id="IPR001660">
    <property type="entry name" value="SAM"/>
</dbReference>
<feature type="compositionally biased region" description="Polar residues" evidence="8">
    <location>
        <begin position="1243"/>
        <end position="1258"/>
    </location>
</feature>
<feature type="compositionally biased region" description="Acidic residues" evidence="8">
    <location>
        <begin position="98"/>
        <end position="135"/>
    </location>
</feature>
<feature type="domain" description="SAM" evidence="10">
    <location>
        <begin position="1370"/>
        <end position="1433"/>
    </location>
</feature>
<dbReference type="PROSITE" id="PS00107">
    <property type="entry name" value="PROTEIN_KINASE_ATP"/>
    <property type="match status" value="1"/>
</dbReference>
<proteinExistence type="predicted"/>
<keyword evidence="3 6" id="KW-0547">Nucleotide-binding</keyword>
<dbReference type="InterPro" id="IPR000719">
    <property type="entry name" value="Prot_kinase_dom"/>
</dbReference>
<feature type="region of interest" description="Disordered" evidence="8">
    <location>
        <begin position="489"/>
        <end position="510"/>
    </location>
</feature>
<dbReference type="SUPFAM" id="SSF141571">
    <property type="entry name" value="Pentapeptide repeat-like"/>
    <property type="match status" value="1"/>
</dbReference>
<dbReference type="Pfam" id="PF07714">
    <property type="entry name" value="PK_Tyr_Ser-Thr"/>
    <property type="match status" value="1"/>
</dbReference>
<dbReference type="CDD" id="cd09487">
    <property type="entry name" value="SAM_superfamily"/>
    <property type="match status" value="1"/>
</dbReference>
<keyword evidence="2" id="KW-0808">Transferase</keyword>
<feature type="region of interest" description="Disordered" evidence="8">
    <location>
        <begin position="285"/>
        <end position="324"/>
    </location>
</feature>
<dbReference type="InterPro" id="IPR013761">
    <property type="entry name" value="SAM/pointed_sf"/>
</dbReference>
<dbReference type="PANTHER" id="PTHR44329">
    <property type="entry name" value="SERINE/THREONINE-PROTEIN KINASE TNNI3K-RELATED"/>
    <property type="match status" value="1"/>
</dbReference>
<feature type="region of interest" description="Disordered" evidence="8">
    <location>
        <begin position="92"/>
        <end position="151"/>
    </location>
</feature>
<keyword evidence="5 6" id="KW-0067">ATP-binding</keyword>
<evidence type="ECO:0000256" key="3">
    <source>
        <dbReference type="ARBA" id="ARBA00022741"/>
    </source>
</evidence>
<feature type="compositionally biased region" description="Basic and acidic residues" evidence="8">
    <location>
        <begin position="311"/>
        <end position="324"/>
    </location>
</feature>
<sequence>MNELSSGVSRKLFCNSDKLFYDNLRNLDERLNLNNNFNENNYNDTNLKKNYVRSSRRFKTEPPKKIYENENTQFYSSFFQKLLSNISKNITYNKTDDAGENDERENDERENDEKENDEKENDERENDEKENDEKENDERENNEMLNGKMLNGKMLNDKMLNGKMLNDKMLNDKMLNDKKLNDKMLNDKMLNDKMLNDKMLNDKMPNDKMPNDEAMFEKNVTYNSISKEGKKNIQISKQDFVHKKMANEVKMERGERTGKFLSAKSISEENVPRCNRRLSDSNERRGICNNSRSRHKAVATNRTRKNQCSGKETEEKEALSEGEGLHDKQISRIKNCCDHLEGVLYEEKFKNGAKRSTEREFHVTNSKCHGTKMIEESIGRKSKVSGRKLVNSDIISDVFLRKNVKSLIVYDTGGIDIELIENENPEFLYHTYTGNRISNIYYDYDDYIKNKNFCNDKEVNRFNSSFLRQEDSNSGNSVISDSFGRSGYVKSAGKQEKEKKDTSHHWKSERLEESCPNKRCEEQDSLGRNHVEGKIMNQSNDIFYSDSNQSCIEKNRYRVIKNYSSERLKVVDTYSSVSSTSLNISEKEKNKKYYYIGETVNNVRNGWGMLIYNDRVIFEGEYKMNNAIGYFIKYNEYSTEIGYRSPLSIKSVIIMSDNDNFIIQNKCENLNTVRIDQDLDKSPSNSVYTMGNNTIVNNYGSFNSICNKTYKTELNLCTSERLTNSSNSSSCYDFRPQVPSTSLDNKSIKESLLLNNILNNFKNSTFQSNKIEDIEKMRNVNVRNVNVRNVNVRDVNVRDVNTRSINMKNVNMKNVNMRNVNMRNVNMFSSYIRQKSKHKTIPARSVNYLKPPMMSFIKNNDLFFNRNGFGKNVKSSSSTGRRKKEHRTTHFLSPMNIIVTSFDTDDETISSDNNEEGKNGLGGQVGCRSGANPLRRIDKQKHVVQQKIANCINISANSKGNSNSSCSSNNNSGYDSSHCNSSRCNSNRCNSSRCNSQEYNKGKLLSNLSDLHNETSETKESSTNHMDNPLYILTEGGKGLTCNSNDIQIEEGGDAMETVEEEGEGTEGEEVVNGFKVVEGEDAMETVEEGEGMGGEEEEEEEVNSFELMNGLKGEASGKKRGGINECRSECSLEQSCTKKNSTEWHRGLKADCENVEDKQNKLNIIITDEYKNLICKNINNDSFVIKNNEITTFEKFMENRENYDWGNKWREAIKKGKDDEGSYEEVGSHNKYKTDMDKVNGRYSSHGNEKAVNSGTTDGYKHDNKSSKEKDYSEESKHTCDEQKSIGCSGKGIAVDNNIRGEKKEELNFYHFDKTLIRKRLRGATFPETHDDRQKNCFLFIDDYLTSNDDKFDMINEDVKLRASDYNKWSVNMLYNFLKMIGLKKEAYLFKINKVRGYHILKLTDKELKKLNINNTYVRKFVLSVFRFLVNSIDSADPLSLNFNTGQKFSFNNIRNICNSDIIILNKIGGGSYAQVFRAKYKGIYVACKLFLYNPKDISEESYCESYISTPRSSHKYIFPKISQNLSLVKAELRNKRAEEEEEEVEEHMEEEHVEDARIEEDQLSVVEGKARRDAELTENSSYTLQRNKKIKKMANLEIFRYFPTPVKYRNYEAKILYSLRACTNVIKLIGVCSLREGEESLILQYCPGGSLEKYIYRDEKKKSSIYTKCLSRPKIVKIFQQVAEGMYNVHSNQFFHRDLKLSNILLDENQNAIISDFGLSTYFSINDSPTAYAMYGNIFYAAPEVLKGEGFFKESDVWSFAVSLWEALTKKIAYDGLSASETFCKISAGELFLPIPNDIPSELSDLLRSMLQYDFTKRPLFDIIANKLEHIRLDAEMKLHCDIISFFDG</sequence>
<dbReference type="PROSITE" id="PS50105">
    <property type="entry name" value="SAM_DOMAIN"/>
    <property type="match status" value="1"/>
</dbReference>
<dbReference type="Gene3D" id="1.10.150.50">
    <property type="entry name" value="Transcription Factor, Ets-1"/>
    <property type="match status" value="1"/>
</dbReference>
<feature type="compositionally biased region" description="Basic residues" evidence="8">
    <location>
        <begin position="292"/>
        <end position="305"/>
    </location>
</feature>
<dbReference type="GO" id="GO:0005524">
    <property type="term" value="F:ATP binding"/>
    <property type="evidence" value="ECO:0007669"/>
    <property type="project" value="UniProtKB-UniRule"/>
</dbReference>
<dbReference type="EMBL" id="LT594500">
    <property type="protein sequence ID" value="SBT79931.1"/>
    <property type="molecule type" value="Genomic_DNA"/>
</dbReference>
<dbReference type="InterPro" id="IPR001245">
    <property type="entry name" value="Ser-Thr/Tyr_kinase_cat_dom"/>
</dbReference>
<dbReference type="Gene3D" id="3.30.200.20">
    <property type="entry name" value="Phosphorylase Kinase, domain 1"/>
    <property type="match status" value="1"/>
</dbReference>